<dbReference type="PANTHER" id="PTHR46300">
    <property type="entry name" value="P450, PUTATIVE (EUROFUNG)-RELATED-RELATED"/>
    <property type="match status" value="1"/>
</dbReference>
<comment type="caution">
    <text evidence="10">The sequence shown here is derived from an EMBL/GenBank/DDBJ whole genome shotgun (WGS) entry which is preliminary data.</text>
</comment>
<protein>
    <recommendedName>
        <fullName evidence="12">Cytochrome P450</fullName>
    </recommendedName>
</protein>
<sequence>MSLISQLLVLLIVTLALRPLLRRRRHRLPLPPGPKGLPIIGSLWDISQDQDLSWIRLWKWSRIYGDVFQFEVLGHRTVVLSSQEAITTLLEKRSWNYSDRPDMPMFLELSGAEWSFVAFRHSDWWRLHRRTFHQRFQPRVMQEYYDIQRVATNTLIERLNASPDDFIEHINKFSSSMVLKIIYGYTLKEKDDPYYRLVYDAMEGILTGSNHGTFWVDYLPILKYVPSWLPGAGYKKKAQGWNKSILKLKEEPWSWVRRAVEEGTAEPSFCTQSAERLSITPGDNSVMENVVKNCATMSFVAGTDTSASALASFILAMVLNPELQVRAQKEIDGVVGSGRLPDFEDRDNLPFVNALLAETLRWGTVTPLAIAHRATDDDVYEGHFIPAGTTVIANSWAVLHDEKLYGRNPLDFDPYRFMNNDGKAPPSPELFAFGFGRRICPGRYFAINTIYLAISRLLASFTIARAIDDEGNEIIPDPGFTDGLATRGPSNAGLSREILTQKHKNRHEWVWGTGFAF</sequence>
<dbReference type="InterPro" id="IPR050364">
    <property type="entry name" value="Cytochrome_P450_fung"/>
</dbReference>
<keyword evidence="4 9" id="KW-0349">Heme</keyword>
<evidence type="ECO:0000256" key="6">
    <source>
        <dbReference type="ARBA" id="ARBA00023002"/>
    </source>
</evidence>
<comment type="cofactor">
    <cofactor evidence="1">
        <name>heme</name>
        <dbReference type="ChEBI" id="CHEBI:30413"/>
    </cofactor>
</comment>
<evidence type="ECO:0000256" key="2">
    <source>
        <dbReference type="ARBA" id="ARBA00005179"/>
    </source>
</evidence>
<evidence type="ECO:0000256" key="3">
    <source>
        <dbReference type="ARBA" id="ARBA00010617"/>
    </source>
</evidence>
<keyword evidence="7 9" id="KW-0408">Iron</keyword>
<keyword evidence="6 9" id="KW-0560">Oxidoreductase</keyword>
<evidence type="ECO:0000256" key="9">
    <source>
        <dbReference type="RuleBase" id="RU000461"/>
    </source>
</evidence>
<evidence type="ECO:0000256" key="4">
    <source>
        <dbReference type="ARBA" id="ARBA00022617"/>
    </source>
</evidence>
<evidence type="ECO:0000256" key="7">
    <source>
        <dbReference type="ARBA" id="ARBA00023004"/>
    </source>
</evidence>
<organism evidence="10 11">
    <name type="scientific">Marasmius tenuissimus</name>
    <dbReference type="NCBI Taxonomy" id="585030"/>
    <lineage>
        <taxon>Eukaryota</taxon>
        <taxon>Fungi</taxon>
        <taxon>Dikarya</taxon>
        <taxon>Basidiomycota</taxon>
        <taxon>Agaricomycotina</taxon>
        <taxon>Agaricomycetes</taxon>
        <taxon>Agaricomycetidae</taxon>
        <taxon>Agaricales</taxon>
        <taxon>Marasmiineae</taxon>
        <taxon>Marasmiaceae</taxon>
        <taxon>Marasmius</taxon>
    </lineage>
</organism>
<accession>A0ABR3A1X3</accession>
<dbReference type="InterPro" id="IPR002401">
    <property type="entry name" value="Cyt_P450_E_grp-I"/>
</dbReference>
<dbReference type="PANTHER" id="PTHR46300:SF7">
    <property type="entry name" value="P450, PUTATIVE (EUROFUNG)-RELATED"/>
    <property type="match status" value="1"/>
</dbReference>
<dbReference type="PRINTS" id="PR00385">
    <property type="entry name" value="P450"/>
</dbReference>
<evidence type="ECO:0000256" key="5">
    <source>
        <dbReference type="ARBA" id="ARBA00022723"/>
    </source>
</evidence>
<evidence type="ECO:0000313" key="11">
    <source>
        <dbReference type="Proteomes" id="UP001437256"/>
    </source>
</evidence>
<dbReference type="Pfam" id="PF00067">
    <property type="entry name" value="p450"/>
    <property type="match status" value="1"/>
</dbReference>
<dbReference type="CDD" id="cd11065">
    <property type="entry name" value="CYP64-like"/>
    <property type="match status" value="1"/>
</dbReference>
<proteinExistence type="inferred from homology"/>
<dbReference type="InterPro" id="IPR017972">
    <property type="entry name" value="Cyt_P450_CS"/>
</dbReference>
<evidence type="ECO:0000256" key="8">
    <source>
        <dbReference type="ARBA" id="ARBA00023033"/>
    </source>
</evidence>
<dbReference type="PROSITE" id="PS00086">
    <property type="entry name" value="CYTOCHROME_P450"/>
    <property type="match status" value="1"/>
</dbReference>
<comment type="pathway">
    <text evidence="2">Secondary metabolite biosynthesis.</text>
</comment>
<evidence type="ECO:0000313" key="10">
    <source>
        <dbReference type="EMBL" id="KAL0067950.1"/>
    </source>
</evidence>
<comment type="similarity">
    <text evidence="3 9">Belongs to the cytochrome P450 family.</text>
</comment>
<keyword evidence="5 9" id="KW-0479">Metal-binding</keyword>
<dbReference type="SUPFAM" id="SSF48264">
    <property type="entry name" value="Cytochrome P450"/>
    <property type="match status" value="1"/>
</dbReference>
<reference evidence="10 11" key="1">
    <citation type="submission" date="2024-05" db="EMBL/GenBank/DDBJ databases">
        <title>A draft genome resource for the thread blight pathogen Marasmius tenuissimus strain MS-2.</title>
        <authorList>
            <person name="Yulfo-Soto G.E."/>
            <person name="Baruah I.K."/>
            <person name="Amoako-Attah I."/>
            <person name="Bukari Y."/>
            <person name="Meinhardt L.W."/>
            <person name="Bailey B.A."/>
            <person name="Cohen S.P."/>
        </authorList>
    </citation>
    <scope>NUCLEOTIDE SEQUENCE [LARGE SCALE GENOMIC DNA]</scope>
    <source>
        <strain evidence="10 11">MS-2</strain>
    </source>
</reference>
<evidence type="ECO:0000256" key="1">
    <source>
        <dbReference type="ARBA" id="ARBA00001971"/>
    </source>
</evidence>
<dbReference type="EMBL" id="JBBXMP010000022">
    <property type="protein sequence ID" value="KAL0067950.1"/>
    <property type="molecule type" value="Genomic_DNA"/>
</dbReference>
<keyword evidence="11" id="KW-1185">Reference proteome</keyword>
<dbReference type="Proteomes" id="UP001437256">
    <property type="component" value="Unassembled WGS sequence"/>
</dbReference>
<keyword evidence="8 9" id="KW-0503">Monooxygenase</keyword>
<evidence type="ECO:0008006" key="12">
    <source>
        <dbReference type="Google" id="ProtNLM"/>
    </source>
</evidence>
<name>A0ABR3A1X3_9AGAR</name>
<dbReference type="PRINTS" id="PR00463">
    <property type="entry name" value="EP450I"/>
</dbReference>
<gene>
    <name evidence="10" type="ORF">AAF712_005119</name>
</gene>
<dbReference type="InterPro" id="IPR001128">
    <property type="entry name" value="Cyt_P450"/>
</dbReference>
<dbReference type="InterPro" id="IPR036396">
    <property type="entry name" value="Cyt_P450_sf"/>
</dbReference>
<dbReference type="Gene3D" id="1.10.630.10">
    <property type="entry name" value="Cytochrome P450"/>
    <property type="match status" value="1"/>
</dbReference>